<keyword evidence="6 9" id="KW-0804">Transcription</keyword>
<evidence type="ECO:0000256" key="2">
    <source>
        <dbReference type="ARBA" id="ARBA00010940"/>
    </source>
</evidence>
<keyword evidence="3" id="KW-0678">Repressor</keyword>
<feature type="compositionally biased region" description="Low complexity" evidence="10">
    <location>
        <begin position="357"/>
        <end position="368"/>
    </location>
</feature>
<dbReference type="GO" id="GO:0090575">
    <property type="term" value="C:RNA polymerase II transcription regulator complex"/>
    <property type="evidence" value="ECO:0007669"/>
    <property type="project" value="TreeGrafter"/>
</dbReference>
<comment type="subcellular location">
    <subcellularLocation>
        <location evidence="1 9">Nucleus</location>
    </subcellularLocation>
</comment>
<dbReference type="RefSeq" id="XP_015597841.1">
    <property type="nucleotide sequence ID" value="XM_015742355.2"/>
</dbReference>
<evidence type="ECO:0000256" key="10">
    <source>
        <dbReference type="SAM" id="MobiDB-lite"/>
    </source>
</evidence>
<protein>
    <submittedName>
        <fullName evidence="13">E2F transcription factor-like E2FE isoform X2</fullName>
    </submittedName>
</protein>
<evidence type="ECO:0000256" key="7">
    <source>
        <dbReference type="ARBA" id="ARBA00023242"/>
    </source>
</evidence>
<evidence type="ECO:0000256" key="9">
    <source>
        <dbReference type="RuleBase" id="RU003796"/>
    </source>
</evidence>
<dbReference type="AlphaFoldDB" id="A0AAJ7BYV9"/>
<gene>
    <name evidence="13" type="primary">LOC107268981</name>
</gene>
<evidence type="ECO:0000313" key="12">
    <source>
        <dbReference type="Proteomes" id="UP000694920"/>
    </source>
</evidence>
<reference evidence="13" key="1">
    <citation type="submission" date="2025-08" db="UniProtKB">
        <authorList>
            <consortium name="RefSeq"/>
        </authorList>
    </citation>
    <scope>IDENTIFICATION</scope>
</reference>
<evidence type="ECO:0000259" key="11">
    <source>
        <dbReference type="SMART" id="SM01372"/>
    </source>
</evidence>
<dbReference type="PANTHER" id="PTHR12081">
    <property type="entry name" value="TRANSCRIPTION FACTOR E2F"/>
    <property type="match status" value="1"/>
</dbReference>
<dbReference type="InterPro" id="IPR015633">
    <property type="entry name" value="E2F"/>
</dbReference>
<dbReference type="GO" id="GO:0000981">
    <property type="term" value="F:DNA-binding transcription factor activity, RNA polymerase II-specific"/>
    <property type="evidence" value="ECO:0007669"/>
    <property type="project" value="TreeGrafter"/>
</dbReference>
<proteinExistence type="inferred from homology"/>
<dbReference type="Proteomes" id="UP000694920">
    <property type="component" value="Unplaced"/>
</dbReference>
<comment type="similarity">
    <text evidence="2 9">Belongs to the E2F/DP family.</text>
</comment>
<dbReference type="Gene3D" id="1.10.10.10">
    <property type="entry name" value="Winged helix-like DNA-binding domain superfamily/Winged helix DNA-binding domain"/>
    <property type="match status" value="2"/>
</dbReference>
<evidence type="ECO:0000256" key="6">
    <source>
        <dbReference type="ARBA" id="ARBA00023163"/>
    </source>
</evidence>
<keyword evidence="5 9" id="KW-0238">DNA-binding</keyword>
<evidence type="ECO:0000256" key="1">
    <source>
        <dbReference type="ARBA" id="ARBA00004123"/>
    </source>
</evidence>
<accession>A0AAJ7BYV9</accession>
<evidence type="ECO:0000256" key="4">
    <source>
        <dbReference type="ARBA" id="ARBA00023015"/>
    </source>
</evidence>
<feature type="region of interest" description="Disordered" evidence="10">
    <location>
        <begin position="337"/>
        <end position="405"/>
    </location>
</feature>
<dbReference type="GeneID" id="107268981"/>
<feature type="domain" description="E2F/DP family winged-helix DNA-binding" evidence="11">
    <location>
        <begin position="81"/>
        <end position="150"/>
    </location>
</feature>
<keyword evidence="4 9" id="KW-0805">Transcription regulation</keyword>
<keyword evidence="12" id="KW-1185">Reference proteome</keyword>
<dbReference type="FunFam" id="1.10.10.10:FF:000073">
    <property type="entry name" value="E2F transcription factor 8"/>
    <property type="match status" value="1"/>
</dbReference>
<keyword evidence="8" id="KW-0131">Cell cycle</keyword>
<dbReference type="PANTHER" id="PTHR12081:SF7">
    <property type="entry name" value="TRANSCRIPTION FACTOR EFL-3"/>
    <property type="match status" value="1"/>
</dbReference>
<dbReference type="InterPro" id="IPR036388">
    <property type="entry name" value="WH-like_DNA-bd_sf"/>
</dbReference>
<evidence type="ECO:0000256" key="5">
    <source>
        <dbReference type="ARBA" id="ARBA00023125"/>
    </source>
</evidence>
<dbReference type="SUPFAM" id="SSF46785">
    <property type="entry name" value="Winged helix' DNA-binding domain"/>
    <property type="match status" value="2"/>
</dbReference>
<dbReference type="GO" id="GO:0000978">
    <property type="term" value="F:RNA polymerase II cis-regulatory region sequence-specific DNA binding"/>
    <property type="evidence" value="ECO:0007669"/>
    <property type="project" value="InterPro"/>
</dbReference>
<feature type="compositionally biased region" description="Polar residues" evidence="10">
    <location>
        <begin position="391"/>
        <end position="403"/>
    </location>
</feature>
<dbReference type="InterPro" id="IPR003316">
    <property type="entry name" value="E2F_WHTH_DNA-bd_dom"/>
</dbReference>
<dbReference type="InterPro" id="IPR036390">
    <property type="entry name" value="WH_DNA-bd_sf"/>
</dbReference>
<organism evidence="12 13">
    <name type="scientific">Cephus cinctus</name>
    <name type="common">Wheat stem sawfly</name>
    <dbReference type="NCBI Taxonomy" id="211228"/>
    <lineage>
        <taxon>Eukaryota</taxon>
        <taxon>Metazoa</taxon>
        <taxon>Ecdysozoa</taxon>
        <taxon>Arthropoda</taxon>
        <taxon>Hexapoda</taxon>
        <taxon>Insecta</taxon>
        <taxon>Pterygota</taxon>
        <taxon>Neoptera</taxon>
        <taxon>Endopterygota</taxon>
        <taxon>Hymenoptera</taxon>
        <taxon>Cephoidea</taxon>
        <taxon>Cephidae</taxon>
        <taxon>Cephus</taxon>
    </lineage>
</organism>
<evidence type="ECO:0000313" key="13">
    <source>
        <dbReference type="RefSeq" id="XP_015597841.1"/>
    </source>
</evidence>
<evidence type="ECO:0000256" key="3">
    <source>
        <dbReference type="ARBA" id="ARBA00022491"/>
    </source>
</evidence>
<sequence>MSESGHTTIRSSPEPDRKVICDLGNAIATPISPTANLRLLTTLASNLKSAADWSNSNKSPRSNLELFHEISDSDPLKLLPRKEKSLGLLCNKFLSLYPLNKANDVPEEISLDCTAKALGTEKRRIYDIINILESLEMASKVGKNRYRWHGQNGLSGTLVKLKATAIRLGLREQIREIQKNHGAYDGQFDEDSLSSLLATPPLQGSSSDIIKEDKSLGLMCQKFVMLFLVSLKNGVINLDIAAKVLISDSDRTPEAGDTSLRSRFKTKVRRLYDIANVLTAIGLIEKVSTRDNTIKKPVFIYTGPNVDYVDFDAETPKNEGKALSLLGTLTPVRSVTKMSLPKRLSEGSKLQTRNRFSSSSNNSSYNGSTPVYDRREPRKRKLFGPDESFMRTKSSPCLDTNGRSSERLNDSILRVAEMELKKLRSSERTKPKVKDATNVSYKSPVTDVSTTTSNIKKIVKRRPYNVRSNVNSLKLVNLANFDAKKLVPIKPSDLRISVTTVSTPTSTVITPSPLPTVIFESPNIGNASFSILTGIPAQVLSPGDTFKAVKVGNTVQLVQVYDDSSKATNHGNITMDSS</sequence>
<name>A0AAJ7BYV9_CEPCN</name>
<feature type="domain" description="E2F/DP family winged-helix DNA-binding" evidence="11">
    <location>
        <begin position="211"/>
        <end position="303"/>
    </location>
</feature>
<dbReference type="SMART" id="SM01372">
    <property type="entry name" value="E2F_TDP"/>
    <property type="match status" value="2"/>
</dbReference>
<dbReference type="Pfam" id="PF02319">
    <property type="entry name" value="WHD_E2F_TDP"/>
    <property type="match status" value="2"/>
</dbReference>
<keyword evidence="7 9" id="KW-0539">Nucleus</keyword>
<evidence type="ECO:0000256" key="8">
    <source>
        <dbReference type="ARBA" id="ARBA00023306"/>
    </source>
</evidence>